<comment type="caution">
    <text evidence="6">The sequence shown here is derived from an EMBL/GenBank/DDBJ whole genome shotgun (WGS) entry which is preliminary data.</text>
</comment>
<dbReference type="PANTHER" id="PTHR12792:SF0">
    <property type="entry name" value="SEPARIN"/>
    <property type="match status" value="1"/>
</dbReference>
<dbReference type="GO" id="GO:0098813">
    <property type="term" value="P:nuclear chromosome segregation"/>
    <property type="evidence" value="ECO:0007669"/>
    <property type="project" value="UniProtKB-ARBA"/>
</dbReference>
<dbReference type="EMBL" id="QGNW01000344">
    <property type="protein sequence ID" value="RVW75593.1"/>
    <property type="molecule type" value="Genomic_DNA"/>
</dbReference>
<dbReference type="GO" id="GO:0004197">
    <property type="term" value="F:cysteine-type endopeptidase activity"/>
    <property type="evidence" value="ECO:0007669"/>
    <property type="project" value="InterPro"/>
</dbReference>
<dbReference type="Proteomes" id="UP000288805">
    <property type="component" value="Unassembled WGS sequence"/>
</dbReference>
<evidence type="ECO:0000256" key="4">
    <source>
        <dbReference type="ARBA" id="ARBA00022829"/>
    </source>
</evidence>
<feature type="domain" description="Peptidase C50" evidence="5">
    <location>
        <begin position="50"/>
        <end position="133"/>
    </location>
</feature>
<dbReference type="Pfam" id="PF03568">
    <property type="entry name" value="Separin_C"/>
    <property type="match status" value="1"/>
</dbReference>
<evidence type="ECO:0000313" key="7">
    <source>
        <dbReference type="Proteomes" id="UP000288805"/>
    </source>
</evidence>
<dbReference type="GO" id="GO:0006508">
    <property type="term" value="P:proteolysis"/>
    <property type="evidence" value="ECO:0007669"/>
    <property type="project" value="InterPro"/>
</dbReference>
<dbReference type="InterPro" id="IPR005314">
    <property type="entry name" value="Peptidase_C50"/>
</dbReference>
<dbReference type="InterPro" id="IPR030397">
    <property type="entry name" value="SEPARIN_core_dom"/>
</dbReference>
<evidence type="ECO:0000259" key="5">
    <source>
        <dbReference type="PROSITE" id="PS51700"/>
    </source>
</evidence>
<comment type="catalytic activity">
    <reaction evidence="1">
        <text>All bonds known to be hydrolyzed by this endopeptidase have arginine in P1 and an acidic residue in P4. P6 is often occupied by an acidic residue or by a hydroxy-amino-acid residue, the phosphorylation of which enhances cleavage.</text>
        <dbReference type="EC" id="3.4.22.49"/>
    </reaction>
</comment>
<dbReference type="AlphaFoldDB" id="A0A438GTR4"/>
<gene>
    <name evidence="6" type="primary">ESP1_12</name>
    <name evidence="6" type="ORF">CK203_059066</name>
</gene>
<reference evidence="6 7" key="1">
    <citation type="journal article" date="2018" name="PLoS Genet.">
        <title>Population sequencing reveals clonal diversity and ancestral inbreeding in the grapevine cultivar Chardonnay.</title>
        <authorList>
            <person name="Roach M.J."/>
            <person name="Johnson D.L."/>
            <person name="Bohlmann J."/>
            <person name="van Vuuren H.J."/>
            <person name="Jones S.J."/>
            <person name="Pretorius I.S."/>
            <person name="Schmidt S.A."/>
            <person name="Borneman A.R."/>
        </authorList>
    </citation>
    <scope>NUCLEOTIDE SEQUENCE [LARGE SCALE GENOMIC DNA]</scope>
    <source>
        <strain evidence="7">cv. Chardonnay</strain>
        <tissue evidence="6">Leaf</tissue>
    </source>
</reference>
<accession>A0A438GTR4</accession>
<sequence length="236" mass="26038">MLPWENIPVLRTQEVYRMPSIGSISAILDRSHHHQEQAGMNAAAFPLIDPLDAFYLLNPSGDLSSSQAAFEKWFRDQNIEGKAGIAPTVEELAGALKSHDLFIYIGLGSETGNCAATLLMGCSSGSLSLNGQYTPQGTHLSYLSAGTPVRVANLWEVTDKDIDRFGKAMLDAWLRERSSPSVACAQCRLVPELKSMSITRGKEMLRRKSQGRKYLKLVVVLYVKISVTIDQRLDHS</sequence>
<proteinExistence type="predicted"/>
<dbReference type="EC" id="3.4.22.49" evidence="2"/>
<organism evidence="6 7">
    <name type="scientific">Vitis vinifera</name>
    <name type="common">Grape</name>
    <dbReference type="NCBI Taxonomy" id="29760"/>
    <lineage>
        <taxon>Eukaryota</taxon>
        <taxon>Viridiplantae</taxon>
        <taxon>Streptophyta</taxon>
        <taxon>Embryophyta</taxon>
        <taxon>Tracheophyta</taxon>
        <taxon>Spermatophyta</taxon>
        <taxon>Magnoliopsida</taxon>
        <taxon>eudicotyledons</taxon>
        <taxon>Gunneridae</taxon>
        <taxon>Pentapetalae</taxon>
        <taxon>rosids</taxon>
        <taxon>Vitales</taxon>
        <taxon>Vitaceae</taxon>
        <taxon>Viteae</taxon>
        <taxon>Vitis</taxon>
    </lineage>
</organism>
<dbReference type="GO" id="GO:0005634">
    <property type="term" value="C:nucleus"/>
    <property type="evidence" value="ECO:0007669"/>
    <property type="project" value="InterPro"/>
</dbReference>
<dbReference type="PROSITE" id="PS51700">
    <property type="entry name" value="SEPARIN"/>
    <property type="match status" value="1"/>
</dbReference>
<dbReference type="PANTHER" id="PTHR12792">
    <property type="entry name" value="EXTRA SPINDLE POLES 1-RELATED"/>
    <property type="match status" value="1"/>
</dbReference>
<dbReference type="GO" id="GO:0000280">
    <property type="term" value="P:nuclear division"/>
    <property type="evidence" value="ECO:0007669"/>
    <property type="project" value="UniProtKB-ARBA"/>
</dbReference>
<keyword evidence="4" id="KW-0159">Chromosome partition</keyword>
<name>A0A438GTR4_VITVI</name>
<evidence type="ECO:0000256" key="3">
    <source>
        <dbReference type="ARBA" id="ARBA00022801"/>
    </source>
</evidence>
<protein>
    <recommendedName>
        <fullName evidence="2">separase</fullName>
        <ecNumber evidence="2">3.4.22.49</ecNumber>
    </recommendedName>
</protein>
<evidence type="ECO:0000313" key="6">
    <source>
        <dbReference type="EMBL" id="RVW75593.1"/>
    </source>
</evidence>
<keyword evidence="3" id="KW-0378">Hydrolase</keyword>
<evidence type="ECO:0000256" key="2">
    <source>
        <dbReference type="ARBA" id="ARBA00012489"/>
    </source>
</evidence>
<evidence type="ECO:0000256" key="1">
    <source>
        <dbReference type="ARBA" id="ARBA00000451"/>
    </source>
</evidence>